<protein>
    <recommendedName>
        <fullName evidence="3">RNA-directed DNA polymerase from transposon X-element</fullName>
    </recommendedName>
</protein>
<dbReference type="AlphaFoldDB" id="A0A4Y2TQG2"/>
<dbReference type="OrthoDB" id="415068at2759"/>
<sequence>MNKIKPCSPAEVAEEIEKLKSRKCPGKGRITNLMIKHLPKRAIVRITYLINCIIKLSHFPKSWKSAVVVPIYKPGKNAESPESYRPISLLSSLSKLAESIILNRLEAETEDKEPPFPLSKHKGGHVGYYCYILLLSGTNRLVCTGPYSPSISASGKGCPLRNSSSE</sequence>
<dbReference type="EMBL" id="BGPR01029856">
    <property type="protein sequence ID" value="GBO01954.1"/>
    <property type="molecule type" value="Genomic_DNA"/>
</dbReference>
<keyword evidence="2" id="KW-1185">Reference proteome</keyword>
<comment type="caution">
    <text evidence="1">The sequence shown here is derived from an EMBL/GenBank/DDBJ whole genome shotgun (WGS) entry which is preliminary data.</text>
</comment>
<evidence type="ECO:0000313" key="1">
    <source>
        <dbReference type="EMBL" id="GBO01954.1"/>
    </source>
</evidence>
<proteinExistence type="predicted"/>
<accession>A0A4Y2TQG2</accession>
<gene>
    <name evidence="1" type="ORF">AVEN_210830_1</name>
</gene>
<name>A0A4Y2TQG2_ARAVE</name>
<dbReference type="Proteomes" id="UP000499080">
    <property type="component" value="Unassembled WGS sequence"/>
</dbReference>
<evidence type="ECO:0000313" key="2">
    <source>
        <dbReference type="Proteomes" id="UP000499080"/>
    </source>
</evidence>
<organism evidence="1 2">
    <name type="scientific">Araneus ventricosus</name>
    <name type="common">Orbweaver spider</name>
    <name type="synonym">Epeira ventricosa</name>
    <dbReference type="NCBI Taxonomy" id="182803"/>
    <lineage>
        <taxon>Eukaryota</taxon>
        <taxon>Metazoa</taxon>
        <taxon>Ecdysozoa</taxon>
        <taxon>Arthropoda</taxon>
        <taxon>Chelicerata</taxon>
        <taxon>Arachnida</taxon>
        <taxon>Araneae</taxon>
        <taxon>Araneomorphae</taxon>
        <taxon>Entelegynae</taxon>
        <taxon>Araneoidea</taxon>
        <taxon>Araneidae</taxon>
        <taxon>Araneus</taxon>
    </lineage>
</organism>
<dbReference type="PANTHER" id="PTHR19446">
    <property type="entry name" value="REVERSE TRANSCRIPTASES"/>
    <property type="match status" value="1"/>
</dbReference>
<evidence type="ECO:0008006" key="3">
    <source>
        <dbReference type="Google" id="ProtNLM"/>
    </source>
</evidence>
<reference evidence="1 2" key="1">
    <citation type="journal article" date="2019" name="Sci. Rep.">
        <title>Orb-weaving spider Araneus ventricosus genome elucidates the spidroin gene catalogue.</title>
        <authorList>
            <person name="Kono N."/>
            <person name="Nakamura H."/>
            <person name="Ohtoshi R."/>
            <person name="Moran D.A.P."/>
            <person name="Shinohara A."/>
            <person name="Yoshida Y."/>
            <person name="Fujiwara M."/>
            <person name="Mori M."/>
            <person name="Tomita M."/>
            <person name="Arakawa K."/>
        </authorList>
    </citation>
    <scope>NUCLEOTIDE SEQUENCE [LARGE SCALE GENOMIC DNA]</scope>
</reference>